<evidence type="ECO:0000256" key="1">
    <source>
        <dbReference type="SAM" id="Phobius"/>
    </source>
</evidence>
<keyword evidence="3" id="KW-1185">Reference proteome</keyword>
<evidence type="ECO:0000313" key="3">
    <source>
        <dbReference type="Proteomes" id="UP001501822"/>
    </source>
</evidence>
<keyword evidence="1" id="KW-0472">Membrane</keyword>
<gene>
    <name evidence="2" type="ORF">GCM10010151_66670</name>
</gene>
<dbReference type="EMBL" id="BAAABM010000066">
    <property type="protein sequence ID" value="GAA0367412.1"/>
    <property type="molecule type" value="Genomic_DNA"/>
</dbReference>
<evidence type="ECO:0000313" key="2">
    <source>
        <dbReference type="EMBL" id="GAA0367412.1"/>
    </source>
</evidence>
<keyword evidence="1" id="KW-0812">Transmembrane</keyword>
<protein>
    <recommendedName>
        <fullName evidence="4">DUF2516 family protein</fullName>
    </recommendedName>
</protein>
<name>A0ABN0XLT9_9ACTN</name>
<dbReference type="Proteomes" id="UP001501822">
    <property type="component" value="Unassembled WGS sequence"/>
</dbReference>
<sequence length="112" mass="11867">MLEPAQSFVGIVFWVVAIAAFIVEIWAFADAVMRPAGAYAAAGKLTKQLWLIILGVALLFGLAGAVRFVSIIQMLPVIGFIAAAVYLADVRPAVRPYGRRGGSSSSGPYGPW</sequence>
<organism evidence="2 3">
    <name type="scientific">Actinoallomurus spadix</name>
    <dbReference type="NCBI Taxonomy" id="79912"/>
    <lineage>
        <taxon>Bacteria</taxon>
        <taxon>Bacillati</taxon>
        <taxon>Actinomycetota</taxon>
        <taxon>Actinomycetes</taxon>
        <taxon>Streptosporangiales</taxon>
        <taxon>Thermomonosporaceae</taxon>
        <taxon>Actinoallomurus</taxon>
    </lineage>
</organism>
<feature type="transmembrane region" description="Helical" evidence="1">
    <location>
        <begin position="6"/>
        <end position="28"/>
    </location>
</feature>
<dbReference type="Pfam" id="PF10724">
    <property type="entry name" value="DUF2516"/>
    <property type="match status" value="1"/>
</dbReference>
<comment type="caution">
    <text evidence="2">The sequence shown here is derived from an EMBL/GenBank/DDBJ whole genome shotgun (WGS) entry which is preliminary data.</text>
</comment>
<reference evidence="2 3" key="1">
    <citation type="journal article" date="2019" name="Int. J. Syst. Evol. Microbiol.">
        <title>The Global Catalogue of Microorganisms (GCM) 10K type strain sequencing project: providing services to taxonomists for standard genome sequencing and annotation.</title>
        <authorList>
            <consortium name="The Broad Institute Genomics Platform"/>
            <consortium name="The Broad Institute Genome Sequencing Center for Infectious Disease"/>
            <person name="Wu L."/>
            <person name="Ma J."/>
        </authorList>
    </citation>
    <scope>NUCLEOTIDE SEQUENCE [LARGE SCALE GENOMIC DNA]</scope>
    <source>
        <strain evidence="2 3">JCM 3146</strain>
    </source>
</reference>
<dbReference type="InterPro" id="IPR019662">
    <property type="entry name" value="DUF2516"/>
</dbReference>
<proteinExistence type="predicted"/>
<feature type="transmembrane region" description="Helical" evidence="1">
    <location>
        <begin position="49"/>
        <end position="66"/>
    </location>
</feature>
<accession>A0ABN0XLT9</accession>
<keyword evidence="1" id="KW-1133">Transmembrane helix</keyword>
<evidence type="ECO:0008006" key="4">
    <source>
        <dbReference type="Google" id="ProtNLM"/>
    </source>
</evidence>
<dbReference type="RefSeq" id="WP_252799217.1">
    <property type="nucleotide sequence ID" value="NZ_BAAABM010000066.1"/>
</dbReference>